<evidence type="ECO:0000313" key="2">
    <source>
        <dbReference type="EMBL" id="KDR76115.1"/>
    </source>
</evidence>
<feature type="compositionally biased region" description="Acidic residues" evidence="1">
    <location>
        <begin position="147"/>
        <end position="157"/>
    </location>
</feature>
<keyword evidence="3" id="KW-1185">Reference proteome</keyword>
<dbReference type="HOGENOM" id="CLU_880131_0_0_1"/>
<evidence type="ECO:0000313" key="3">
    <source>
        <dbReference type="Proteomes" id="UP000027222"/>
    </source>
</evidence>
<organism evidence="2 3">
    <name type="scientific">Galerina marginata (strain CBS 339.88)</name>
    <dbReference type="NCBI Taxonomy" id="685588"/>
    <lineage>
        <taxon>Eukaryota</taxon>
        <taxon>Fungi</taxon>
        <taxon>Dikarya</taxon>
        <taxon>Basidiomycota</taxon>
        <taxon>Agaricomycotina</taxon>
        <taxon>Agaricomycetes</taxon>
        <taxon>Agaricomycetidae</taxon>
        <taxon>Agaricales</taxon>
        <taxon>Agaricineae</taxon>
        <taxon>Strophariaceae</taxon>
        <taxon>Galerina</taxon>
    </lineage>
</organism>
<dbReference type="EMBL" id="KL142379">
    <property type="protein sequence ID" value="KDR76115.1"/>
    <property type="molecule type" value="Genomic_DNA"/>
</dbReference>
<accession>A0A067SYU9</accession>
<reference evidence="3" key="1">
    <citation type="journal article" date="2014" name="Proc. Natl. Acad. Sci. U.S.A.">
        <title>Extensive sampling of basidiomycete genomes demonstrates inadequacy of the white-rot/brown-rot paradigm for wood decay fungi.</title>
        <authorList>
            <person name="Riley R."/>
            <person name="Salamov A.A."/>
            <person name="Brown D.W."/>
            <person name="Nagy L.G."/>
            <person name="Floudas D."/>
            <person name="Held B.W."/>
            <person name="Levasseur A."/>
            <person name="Lombard V."/>
            <person name="Morin E."/>
            <person name="Otillar R."/>
            <person name="Lindquist E.A."/>
            <person name="Sun H."/>
            <person name="LaButti K.M."/>
            <person name="Schmutz J."/>
            <person name="Jabbour D."/>
            <person name="Luo H."/>
            <person name="Baker S.E."/>
            <person name="Pisabarro A.G."/>
            <person name="Walton J.D."/>
            <person name="Blanchette R.A."/>
            <person name="Henrissat B."/>
            <person name="Martin F."/>
            <person name="Cullen D."/>
            <person name="Hibbett D.S."/>
            <person name="Grigoriev I.V."/>
        </authorList>
    </citation>
    <scope>NUCLEOTIDE SEQUENCE [LARGE SCALE GENOMIC DNA]</scope>
    <source>
        <strain evidence="3">CBS 339.88</strain>
    </source>
</reference>
<dbReference type="Proteomes" id="UP000027222">
    <property type="component" value="Unassembled WGS sequence"/>
</dbReference>
<feature type="compositionally biased region" description="Basic and acidic residues" evidence="1">
    <location>
        <begin position="124"/>
        <end position="145"/>
    </location>
</feature>
<sequence length="316" mass="35836">MADLVLLTGPLDNDSDSDTIFKNSVLAPGKGVRSLCTGEGFIRRHLRPATYRQLAPHMDPESLLPLLKNYEEAFGARNEEHMWYHFWSEVFIHLNEQTRSRKQRLSVAPQRSYIAATRTAVDITRDEPPVRRSDKVPEAAHHALPEPEPEDDEDEDMANSSGATSALSEFLRSEEISHYRTPDFSIFQFLYHDNSLTPRAVCENKPLAVLGPGTRMSKEEVCQHDLDAATRARRACRTQVCEQLAHFFADYSLAHIVVFVIVGGLFDVYLVTKENFEAVISAENDTEMKFVFDDYFEPTGLNPHLIAIWNHLSATD</sequence>
<gene>
    <name evidence="2" type="ORF">GALMADRAFT_225805</name>
</gene>
<evidence type="ECO:0000256" key="1">
    <source>
        <dbReference type="SAM" id="MobiDB-lite"/>
    </source>
</evidence>
<feature type="region of interest" description="Disordered" evidence="1">
    <location>
        <begin position="124"/>
        <end position="164"/>
    </location>
</feature>
<protein>
    <submittedName>
        <fullName evidence="2">Uncharacterized protein</fullName>
    </submittedName>
</protein>
<dbReference type="AlphaFoldDB" id="A0A067SYU9"/>
<name>A0A067SYU9_GALM3</name>
<proteinExistence type="predicted"/>